<accession>A0A9I9EM91</accession>
<evidence type="ECO:0000313" key="1">
    <source>
        <dbReference type="EnsemblPlants" id="MELO3C035311.2.1"/>
    </source>
</evidence>
<dbReference type="AlphaFoldDB" id="A0A9I9EM91"/>
<protein>
    <submittedName>
        <fullName evidence="1">Uncharacterized protein</fullName>
    </submittedName>
</protein>
<proteinExistence type="predicted"/>
<dbReference type="Gramene" id="MELO3C035311.2.1">
    <property type="protein sequence ID" value="MELO3C035311.2.1"/>
    <property type="gene ID" value="MELO3C035311.2"/>
</dbReference>
<name>A0A9I9EM91_CUCME</name>
<organism evidence="1">
    <name type="scientific">Cucumis melo</name>
    <name type="common">Muskmelon</name>
    <dbReference type="NCBI Taxonomy" id="3656"/>
    <lineage>
        <taxon>Eukaryota</taxon>
        <taxon>Viridiplantae</taxon>
        <taxon>Streptophyta</taxon>
        <taxon>Embryophyta</taxon>
        <taxon>Tracheophyta</taxon>
        <taxon>Spermatophyta</taxon>
        <taxon>Magnoliopsida</taxon>
        <taxon>eudicotyledons</taxon>
        <taxon>Gunneridae</taxon>
        <taxon>Pentapetalae</taxon>
        <taxon>rosids</taxon>
        <taxon>fabids</taxon>
        <taxon>Cucurbitales</taxon>
        <taxon>Cucurbitaceae</taxon>
        <taxon>Benincaseae</taxon>
        <taxon>Cucumis</taxon>
    </lineage>
</organism>
<reference evidence="1" key="1">
    <citation type="submission" date="2023-03" db="UniProtKB">
        <authorList>
            <consortium name="EnsemblPlants"/>
        </authorList>
    </citation>
    <scope>IDENTIFICATION</scope>
</reference>
<dbReference type="EnsemblPlants" id="MELO3C035311.2.1">
    <property type="protein sequence ID" value="MELO3C035311.2.1"/>
    <property type="gene ID" value="MELO3C035311.2"/>
</dbReference>
<sequence length="291" mass="32517">MKKVGANSDIHWVLFDEENMVAGFHTNSEGLWMIYEISVNYVTEILSLRLEITVCILVEIEFPVPDRLLSLLKLRYRLPVSLGLLVKSVNFESTDTGKEKSLTCRLHVVFRSKRAGSPGGGVIENFLNDLYLGSKINLDRGKEKVVGTKKAEGRKETRELEAGSKASFPISEVKELYKAARRVGLGVGTSSSNRGRVGRKGRSSLWKVYLSSSLKLEKTLPSVDMLCGHHFGSLEASHYWASFGLTYVMKIELKFKTMGHTHFFLSDPILSINSLLCVDIGFHIVGLCDRD</sequence>